<accession>A0A0A9FIP7</accession>
<proteinExistence type="predicted"/>
<sequence>MCNSDLALLNKDLLGSITRGMLSGPSFKPTRKYNASILQLMCSYHIQYTICTAFILKICA</sequence>
<reference evidence="1" key="1">
    <citation type="submission" date="2014-09" db="EMBL/GenBank/DDBJ databases">
        <authorList>
            <person name="Magalhaes I.L.F."/>
            <person name="Oliveira U."/>
            <person name="Santos F.R."/>
            <person name="Vidigal T.H.D.A."/>
            <person name="Brescovit A.D."/>
            <person name="Santos A.J."/>
        </authorList>
    </citation>
    <scope>NUCLEOTIDE SEQUENCE</scope>
    <source>
        <tissue evidence="1">Shoot tissue taken approximately 20 cm above the soil surface</tissue>
    </source>
</reference>
<protein>
    <submittedName>
        <fullName evidence="1">Uncharacterized protein</fullName>
    </submittedName>
</protein>
<name>A0A0A9FIP7_ARUDO</name>
<dbReference type="AlphaFoldDB" id="A0A0A9FIP7"/>
<reference evidence="1" key="2">
    <citation type="journal article" date="2015" name="Data Brief">
        <title>Shoot transcriptome of the giant reed, Arundo donax.</title>
        <authorList>
            <person name="Barrero R.A."/>
            <person name="Guerrero F.D."/>
            <person name="Moolhuijzen P."/>
            <person name="Goolsby J.A."/>
            <person name="Tidwell J."/>
            <person name="Bellgard S.E."/>
            <person name="Bellgard M.I."/>
        </authorList>
    </citation>
    <scope>NUCLEOTIDE SEQUENCE</scope>
    <source>
        <tissue evidence="1">Shoot tissue taken approximately 20 cm above the soil surface</tissue>
    </source>
</reference>
<dbReference type="EMBL" id="GBRH01189788">
    <property type="protein sequence ID" value="JAE08108.1"/>
    <property type="molecule type" value="Transcribed_RNA"/>
</dbReference>
<organism evidence="1">
    <name type="scientific">Arundo donax</name>
    <name type="common">Giant reed</name>
    <name type="synonym">Donax arundinaceus</name>
    <dbReference type="NCBI Taxonomy" id="35708"/>
    <lineage>
        <taxon>Eukaryota</taxon>
        <taxon>Viridiplantae</taxon>
        <taxon>Streptophyta</taxon>
        <taxon>Embryophyta</taxon>
        <taxon>Tracheophyta</taxon>
        <taxon>Spermatophyta</taxon>
        <taxon>Magnoliopsida</taxon>
        <taxon>Liliopsida</taxon>
        <taxon>Poales</taxon>
        <taxon>Poaceae</taxon>
        <taxon>PACMAD clade</taxon>
        <taxon>Arundinoideae</taxon>
        <taxon>Arundineae</taxon>
        <taxon>Arundo</taxon>
    </lineage>
</organism>
<evidence type="ECO:0000313" key="1">
    <source>
        <dbReference type="EMBL" id="JAE08108.1"/>
    </source>
</evidence>